<proteinExistence type="predicted"/>
<sequence>MAAENSTGLARTLGLLDVVMVGVAAMIGGAIFVLVGPGMAEAGPALMIAFLLNGVITMFTALTYAELSSALPDTGGGYRWVREGLPRPNAFLSGWMSWFAHTIAGSLYAVAFASFFVHLISQMGLVESSALLEKGFAALAIMAFTIINVKGTSPTSKVGNAITITQISIIGLLIAAAVFAMAFTNNSWPQNFEDFFPHGVSGLVIAMGLTFIAFEGYEVIAQTGNELRNPKKNIPRAILISLCAVVAIYILFTFVFIAGLSSSELGEPSWSYIGGFGELGIIEASRHLLPFGALIVLVGAFVSTLAALNATTYSSSRVSYAMGSQYNLPQPFGKIHPKYKTPVVSTIASGAIMLVLALALDLTEIAFAASVMFLFLFAQVNYAAISIRRLYEKKLEYTFKTPFFPLIPTLGILSAVGLSVYLLFMHPQSWAIAIVWTAAGFIIYKTYTSKKEIEHYAPLIYNQGPEERREYRILIIYHPKYIMHYFKIANAIASEKEGEISVLSVVHIPVHLPLSLSSKVGESAIAVFDKLKKSIPNPIRHRYLVRMSHDVTDAILATVEEQGINLVIMDFSDLRSNRKLLSLSTCDFVGMKIGKNIDADFQNIVVSYDKGRHSNLGLRIANSISKSFGSKIRVVRGVVESPEDELEVMNAINEMMFDLEMKNVQFEKVYPKTMNVASSLLEVFDKVESEIIILGAGNQADSAFSPKTLEVLSRTKKSVMVIRDHRFSEFHARTIWKIISSRLRENRYLYRIYVDVVHLGYSLKARRARGRYDEDYFDSKIKQ</sequence>
<feature type="transmembrane region" description="Helical" evidence="6">
    <location>
        <begin position="430"/>
        <end position="447"/>
    </location>
</feature>
<evidence type="ECO:0000256" key="4">
    <source>
        <dbReference type="ARBA" id="ARBA00022989"/>
    </source>
</evidence>
<dbReference type="PANTHER" id="PTHR42770:SF11">
    <property type="entry name" value="INNER MEMBRANE TRANSPORT PROTEIN YBAT"/>
    <property type="match status" value="1"/>
</dbReference>
<feature type="transmembrane region" description="Helical" evidence="6">
    <location>
        <begin position="42"/>
        <end position="65"/>
    </location>
</feature>
<keyword evidence="5 6" id="KW-0472">Membrane</keyword>
<protein>
    <submittedName>
        <fullName evidence="7">Putative amino acid permease</fullName>
    </submittedName>
</protein>
<dbReference type="AlphaFoldDB" id="A0A812EZ96"/>
<keyword evidence="3 6" id="KW-0812">Transmembrane</keyword>
<evidence type="ECO:0000313" key="7">
    <source>
        <dbReference type="EMBL" id="CAE6501751.1"/>
    </source>
</evidence>
<keyword evidence="2" id="KW-1003">Cell membrane</keyword>
<gene>
    <name evidence="7" type="ORF">NUZ5A_51196</name>
</gene>
<feature type="transmembrane region" description="Helical" evidence="6">
    <location>
        <begin position="238"/>
        <end position="260"/>
    </location>
</feature>
<dbReference type="RefSeq" id="WP_205100578.1">
    <property type="nucleotide sequence ID" value="NZ_CAJNAQ010000005.1"/>
</dbReference>
<evidence type="ECO:0000256" key="3">
    <source>
        <dbReference type="ARBA" id="ARBA00022692"/>
    </source>
</evidence>
<dbReference type="GO" id="GO:0022857">
    <property type="term" value="F:transmembrane transporter activity"/>
    <property type="evidence" value="ECO:0007669"/>
    <property type="project" value="InterPro"/>
</dbReference>
<keyword evidence="4 6" id="KW-1133">Transmembrane helix</keyword>
<feature type="transmembrane region" description="Helical" evidence="6">
    <location>
        <begin position="161"/>
        <end position="183"/>
    </location>
</feature>
<evidence type="ECO:0000256" key="1">
    <source>
        <dbReference type="ARBA" id="ARBA00004651"/>
    </source>
</evidence>
<dbReference type="EMBL" id="CAJNAQ010000005">
    <property type="protein sequence ID" value="CAE6501751.1"/>
    <property type="molecule type" value="Genomic_DNA"/>
</dbReference>
<comment type="caution">
    <text evidence="7">The sequence shown here is derived from an EMBL/GenBank/DDBJ whole genome shotgun (WGS) entry which is preliminary data.</text>
</comment>
<dbReference type="PANTHER" id="PTHR42770">
    <property type="entry name" value="AMINO ACID TRANSPORTER-RELATED"/>
    <property type="match status" value="1"/>
</dbReference>
<comment type="subcellular location">
    <subcellularLocation>
        <location evidence="1">Cell membrane</location>
        <topology evidence="1">Multi-pass membrane protein</topology>
    </subcellularLocation>
</comment>
<feature type="transmembrane region" description="Helical" evidence="6">
    <location>
        <begin position="288"/>
        <end position="308"/>
    </location>
</feature>
<dbReference type="Gene3D" id="3.40.50.12370">
    <property type="match status" value="1"/>
</dbReference>
<feature type="transmembrane region" description="Helical" evidence="6">
    <location>
        <begin position="12"/>
        <end position="36"/>
    </location>
</feature>
<dbReference type="Proteomes" id="UP000655759">
    <property type="component" value="Unassembled WGS sequence"/>
</dbReference>
<evidence type="ECO:0000256" key="2">
    <source>
        <dbReference type="ARBA" id="ARBA00022475"/>
    </source>
</evidence>
<dbReference type="SUPFAM" id="SSF52402">
    <property type="entry name" value="Adenine nucleotide alpha hydrolases-like"/>
    <property type="match status" value="2"/>
</dbReference>
<evidence type="ECO:0000313" key="8">
    <source>
        <dbReference type="Proteomes" id="UP000655759"/>
    </source>
</evidence>
<feature type="transmembrane region" description="Helical" evidence="6">
    <location>
        <begin position="403"/>
        <end position="424"/>
    </location>
</feature>
<feature type="transmembrane region" description="Helical" evidence="6">
    <location>
        <begin position="343"/>
        <end position="360"/>
    </location>
</feature>
<dbReference type="InterPro" id="IPR050367">
    <property type="entry name" value="APC_superfamily"/>
</dbReference>
<dbReference type="Pfam" id="PF13520">
    <property type="entry name" value="AA_permease_2"/>
    <property type="match status" value="1"/>
</dbReference>
<feature type="transmembrane region" description="Helical" evidence="6">
    <location>
        <begin position="95"/>
        <end position="119"/>
    </location>
</feature>
<accession>A0A812EZ96</accession>
<dbReference type="Gene3D" id="1.20.1740.10">
    <property type="entry name" value="Amino acid/polyamine transporter I"/>
    <property type="match status" value="1"/>
</dbReference>
<dbReference type="InterPro" id="IPR002293">
    <property type="entry name" value="AA/rel_permease1"/>
</dbReference>
<feature type="transmembrane region" description="Helical" evidence="6">
    <location>
        <begin position="366"/>
        <end position="391"/>
    </location>
</feature>
<feature type="transmembrane region" description="Helical" evidence="6">
    <location>
        <begin position="131"/>
        <end position="149"/>
    </location>
</feature>
<evidence type="ECO:0000256" key="6">
    <source>
        <dbReference type="SAM" id="Phobius"/>
    </source>
</evidence>
<reference evidence="7" key="1">
    <citation type="submission" date="2021-02" db="EMBL/GenBank/DDBJ databases">
        <authorList>
            <person name="Han P."/>
        </authorList>
    </citation>
    <scope>NUCLEOTIDE SEQUENCE</scope>
    <source>
        <strain evidence="7">Candidatus Nitrosotenuis uzonensis 5A</strain>
    </source>
</reference>
<name>A0A812EZ96_9ARCH</name>
<dbReference type="GO" id="GO:0005886">
    <property type="term" value="C:plasma membrane"/>
    <property type="evidence" value="ECO:0007669"/>
    <property type="project" value="UniProtKB-SubCell"/>
</dbReference>
<organism evidence="7 8">
    <name type="scientific">Candidatus Nitrosotenuis uzonensis</name>
    <dbReference type="NCBI Taxonomy" id="1407055"/>
    <lineage>
        <taxon>Archaea</taxon>
        <taxon>Nitrososphaerota</taxon>
        <taxon>Candidatus Nitrosotenuis</taxon>
    </lineage>
</organism>
<feature type="transmembrane region" description="Helical" evidence="6">
    <location>
        <begin position="195"/>
        <end position="217"/>
    </location>
</feature>
<evidence type="ECO:0000256" key="5">
    <source>
        <dbReference type="ARBA" id="ARBA00023136"/>
    </source>
</evidence>